<dbReference type="Proteomes" id="UP000271974">
    <property type="component" value="Unassembled WGS sequence"/>
</dbReference>
<feature type="transmembrane region" description="Helical" evidence="6">
    <location>
        <begin position="126"/>
        <end position="148"/>
    </location>
</feature>
<dbReference type="Gene3D" id="1.20.1250.20">
    <property type="entry name" value="MFS general substrate transporter like domains"/>
    <property type="match status" value="1"/>
</dbReference>
<dbReference type="PANTHER" id="PTHR43385:SF1">
    <property type="entry name" value="RIBOFLAVIN TRANSPORTER RIBJ"/>
    <property type="match status" value="1"/>
</dbReference>
<dbReference type="OrthoDB" id="6628884at2759"/>
<name>A0A3S0ZNB3_ELYCH</name>
<dbReference type="InterPro" id="IPR011701">
    <property type="entry name" value="MFS"/>
</dbReference>
<protein>
    <submittedName>
        <fullName evidence="7">Uncharacterized protein</fullName>
    </submittedName>
</protein>
<evidence type="ECO:0000256" key="4">
    <source>
        <dbReference type="ARBA" id="ARBA00022989"/>
    </source>
</evidence>
<dbReference type="InterPro" id="IPR052983">
    <property type="entry name" value="MFS_Riboflavin_Transporter"/>
</dbReference>
<feature type="transmembrane region" description="Helical" evidence="6">
    <location>
        <begin position="295"/>
        <end position="317"/>
    </location>
</feature>
<dbReference type="AlphaFoldDB" id="A0A3S0ZNB3"/>
<feature type="transmembrane region" description="Helical" evidence="6">
    <location>
        <begin position="329"/>
        <end position="353"/>
    </location>
</feature>
<evidence type="ECO:0000313" key="8">
    <source>
        <dbReference type="Proteomes" id="UP000271974"/>
    </source>
</evidence>
<keyword evidence="4 6" id="KW-1133">Transmembrane helix</keyword>
<comment type="caution">
    <text evidence="7">The sequence shown here is derived from an EMBL/GenBank/DDBJ whole genome shotgun (WGS) entry which is preliminary data.</text>
</comment>
<evidence type="ECO:0000256" key="6">
    <source>
        <dbReference type="SAM" id="Phobius"/>
    </source>
</evidence>
<dbReference type="GO" id="GO:0022857">
    <property type="term" value="F:transmembrane transporter activity"/>
    <property type="evidence" value="ECO:0007669"/>
    <property type="project" value="InterPro"/>
</dbReference>
<gene>
    <name evidence="7" type="ORF">EGW08_009208</name>
</gene>
<organism evidence="7 8">
    <name type="scientific">Elysia chlorotica</name>
    <name type="common">Eastern emerald elysia</name>
    <name type="synonym">Sea slug</name>
    <dbReference type="NCBI Taxonomy" id="188477"/>
    <lineage>
        <taxon>Eukaryota</taxon>
        <taxon>Metazoa</taxon>
        <taxon>Spiralia</taxon>
        <taxon>Lophotrochozoa</taxon>
        <taxon>Mollusca</taxon>
        <taxon>Gastropoda</taxon>
        <taxon>Heterobranchia</taxon>
        <taxon>Euthyneura</taxon>
        <taxon>Panpulmonata</taxon>
        <taxon>Sacoglossa</taxon>
        <taxon>Placobranchoidea</taxon>
        <taxon>Plakobranchidae</taxon>
        <taxon>Elysia</taxon>
    </lineage>
</organism>
<feature type="transmembrane region" description="Helical" evidence="6">
    <location>
        <begin position="262"/>
        <end position="283"/>
    </location>
</feature>
<dbReference type="Pfam" id="PF07690">
    <property type="entry name" value="MFS_1"/>
    <property type="match status" value="1"/>
</dbReference>
<keyword evidence="5 6" id="KW-0472">Membrane</keyword>
<evidence type="ECO:0000313" key="7">
    <source>
        <dbReference type="EMBL" id="RUS83020.1"/>
    </source>
</evidence>
<reference evidence="7 8" key="1">
    <citation type="submission" date="2019-01" db="EMBL/GenBank/DDBJ databases">
        <title>A draft genome assembly of the solar-powered sea slug Elysia chlorotica.</title>
        <authorList>
            <person name="Cai H."/>
            <person name="Li Q."/>
            <person name="Fang X."/>
            <person name="Li J."/>
            <person name="Curtis N.E."/>
            <person name="Altenburger A."/>
            <person name="Shibata T."/>
            <person name="Feng M."/>
            <person name="Maeda T."/>
            <person name="Schwartz J.A."/>
            <person name="Shigenobu S."/>
            <person name="Lundholm N."/>
            <person name="Nishiyama T."/>
            <person name="Yang H."/>
            <person name="Hasebe M."/>
            <person name="Li S."/>
            <person name="Pierce S.K."/>
            <person name="Wang J."/>
        </authorList>
    </citation>
    <scope>NUCLEOTIDE SEQUENCE [LARGE SCALE GENOMIC DNA]</scope>
    <source>
        <strain evidence="7">EC2010</strain>
        <tissue evidence="7">Whole organism of an adult</tissue>
    </source>
</reference>
<accession>A0A3S0ZNB3</accession>
<evidence type="ECO:0000256" key="2">
    <source>
        <dbReference type="ARBA" id="ARBA00022448"/>
    </source>
</evidence>
<dbReference type="InterPro" id="IPR036259">
    <property type="entry name" value="MFS_trans_sf"/>
</dbReference>
<dbReference type="GO" id="GO:0016020">
    <property type="term" value="C:membrane"/>
    <property type="evidence" value="ECO:0007669"/>
    <property type="project" value="UniProtKB-SubCell"/>
</dbReference>
<evidence type="ECO:0000256" key="3">
    <source>
        <dbReference type="ARBA" id="ARBA00022692"/>
    </source>
</evidence>
<evidence type="ECO:0000256" key="1">
    <source>
        <dbReference type="ARBA" id="ARBA00004141"/>
    </source>
</evidence>
<feature type="transmembrane region" description="Helical" evidence="6">
    <location>
        <begin position="41"/>
        <end position="65"/>
    </location>
</feature>
<sequence length="645" mass="71855">MIFASPLEHRFGIQACLLGGDILLSLSFVSVYFIIDEPLALALIFGGLHGASAGIVYALTVKLLLQTMTTRGGLATGIMSAGFTIGTGLFIGAAFAVINPMNKKPDLKVENKVYFSDKDLLNRVPIFFLLMGFMTMVTNFSGTAFMYIGSRNVLPKDKIETSVDNGEQIPSQLSSHDAAGQIFTPDEMQEEVPLMVSGAQSYDNYGHDKIVKDEICKSNLSLNGSLNTEETPKNGRPQGCVDRDTCLNSELSSRDVLKTARFWLVWIAFVTSNHTFFIYLTLYKEYGEQKISDDSMLVTTGIISSIGTIIVCPLVGMASDTIGIRCTNVIFNGGSCLFMALMVIALHTCPWVYMVLVVVESMGVSPHTMLFSLLAANEFGKTNVASNMGLIRSGNIPLVLLEPIIAQALIPREKRRNNRSTYPHGSEADEKPVLLAIGDLQFALPARLKLVSRFSYSSTVMILMKSKKAEMNPQIPLPYLDWELPNKQKAYNEWKDFMTSYLTLNKINEEYQWNFIMLSAGPKGRDLLIASDITSEHKKTADNCLSIFRYHLIEKPNKRVGRIELQSYLQKETESVKEFMLGLKAKAEKSDFDSTTIKEERLTEQIIKGCKYSEQKKKLLNKVRLTMQQAIEVCKTYEATVKSLS</sequence>
<proteinExistence type="predicted"/>
<dbReference type="PANTHER" id="PTHR43385">
    <property type="entry name" value="RIBOFLAVIN TRANSPORTER RIBJ"/>
    <property type="match status" value="1"/>
</dbReference>
<keyword evidence="8" id="KW-1185">Reference proteome</keyword>
<evidence type="ECO:0000256" key="5">
    <source>
        <dbReference type="ARBA" id="ARBA00023136"/>
    </source>
</evidence>
<dbReference type="EMBL" id="RQTK01000261">
    <property type="protein sequence ID" value="RUS83020.1"/>
    <property type="molecule type" value="Genomic_DNA"/>
</dbReference>
<comment type="subcellular location">
    <subcellularLocation>
        <location evidence="1">Membrane</location>
        <topology evidence="1">Multi-pass membrane protein</topology>
    </subcellularLocation>
</comment>
<keyword evidence="3 6" id="KW-0812">Transmembrane</keyword>
<feature type="transmembrane region" description="Helical" evidence="6">
    <location>
        <begin position="77"/>
        <end position="98"/>
    </location>
</feature>
<feature type="transmembrane region" description="Helical" evidence="6">
    <location>
        <begin position="12"/>
        <end position="35"/>
    </location>
</feature>
<keyword evidence="2" id="KW-0813">Transport</keyword>
<dbReference type="SUPFAM" id="SSF103473">
    <property type="entry name" value="MFS general substrate transporter"/>
    <property type="match status" value="1"/>
</dbReference>